<dbReference type="GO" id="GO:0003993">
    <property type="term" value="F:acid phosphatase activity"/>
    <property type="evidence" value="ECO:0007669"/>
    <property type="project" value="InterPro"/>
</dbReference>
<sequence length="1215" mass="133353">MVDWKQISNKIIVLCLALLIVISTIPSTVLFPYVSAEEQMGKTPDRIAVTFYGDTKTQKAFSWYTKDPNTTGIVQILEKTSETEPTDFAGAMEFSADSKQITNKYDDAAPETTEGNHKAIATGLMPGTDYWYRVGDKSANVWSPVYQLATDDGDDQFDFIYVTDTQGSRTNQEIDYIQANQTIEEAYKTFPSAEFMVHSGDIVNNSDREQEWMWYLNNTITSSANSTFAPATGNHDAYDYSFVDHFNLPYPENSDPTTGAYYSYDYGNTHFAVINTNDTKIEEQLAWLHQDLTNTDKKWKVVSFHIAAYSVGSHMDDTISIQLRDILPDIFTNLGVDVVLQGHDHIYFRSVPMDGKTPGEEAIHVKEVFQGKEREFAINPDGSIYIVNRTAGTKWYAPNDEDDIAFYGVHPAFYDKEVIKKPAFSGISVEGDRLVYEAYEYDRDDIDGNGVQEVSLLDAFAIRKIQEETIEIEASTTEALHVKKAGRDKLTLTATSNVTPEGFENFNWRFIENGAGLKLSSNTGDAIDVEVTSNTKAGMAIVEVRSPYGDIETYQVEVNDLDFSIIPSTYSMVVGDAKEYEIDIDTPLEFVDQEDLDAEPVIAMEDSSVATVSGKIVTAAGVGETNVNVSVNDVTISTPLAVMDQAVALTDINWKQGLPGAIYVGEKINLMELVNINPSNATNLEFEWESSDPGVSISKAGVITGVAITDQVSITLKARNAGGNWSDTLTLDLAIKEPMLTVDTVADSAKTLHVRKRPEIQLEASLDEQVLESPIVWSVVEGEGVTVSRDGVVSVESNASSDDYTIQAQANVNGITFTGKYQGGIYKDVQVNIHKQGENEVIEVDYIDVMKLLPDPTKKPIVYQAEIVKPVYFDEGDEEIVGWTSSNTSIAEVIDGETAGVGPKNLGVVIAKMITKTNIVLETAGGATGKVELNITKDLDSFTFRDDLQTRMKVGEEVGYEEEDIVFNPETTALFPGGIPPYPFPKGIGLSIDNEEVAVISNDGDLQGLSAGIATLTVTLTTYDDKQVSSSIAIEVYDDAVEEVDEAIQALPDVDTVTWSDKVTVEAVRVKYDGLTTNQKSVVPNVDKLVALEAKITTLTPDSDNDIPDENVEDDRDDQKDEDTGSGNGGTKDEDDDSSDGSSEGEDNHENMDPNEEDNVTGDGGKENKEDDNKKKQTGDEELPNTSTSLYNLITLGLLLIIAGAVYLRFSKRKI</sequence>
<comment type="caution">
    <text evidence="9">The sequence shown here is derived from an EMBL/GenBank/DDBJ whole genome shotgun (WGS) entry which is preliminary data.</text>
</comment>
<feature type="region of interest" description="Disordered" evidence="6">
    <location>
        <begin position="1100"/>
        <end position="1185"/>
    </location>
</feature>
<feature type="compositionally biased region" description="Acidic residues" evidence="6">
    <location>
        <begin position="1133"/>
        <end position="1145"/>
    </location>
</feature>
<name>A0A9X3WMG3_9BACI</name>
<dbReference type="Gene3D" id="2.60.40.1080">
    <property type="match status" value="1"/>
</dbReference>
<dbReference type="Gene3D" id="2.60.40.380">
    <property type="entry name" value="Purple acid phosphatase-like, N-terminal"/>
    <property type="match status" value="1"/>
</dbReference>
<accession>A0A9X3WMG3</accession>
<dbReference type="GO" id="GO:0046872">
    <property type="term" value="F:metal ion binding"/>
    <property type="evidence" value="ECO:0007669"/>
    <property type="project" value="InterPro"/>
</dbReference>
<dbReference type="InterPro" id="IPR008963">
    <property type="entry name" value="Purple_acid_Pase-like_N"/>
</dbReference>
<dbReference type="InterPro" id="IPR029052">
    <property type="entry name" value="Metallo-depent_PP-like"/>
</dbReference>
<protein>
    <submittedName>
        <fullName evidence="9">Metallophosphoesterase family protein</fullName>
    </submittedName>
</protein>
<keyword evidence="7" id="KW-1133">Transmembrane helix</keyword>
<dbReference type="InterPro" id="IPR015914">
    <property type="entry name" value="PAPs_N"/>
</dbReference>
<keyword evidence="7" id="KW-0472">Membrane</keyword>
<keyword evidence="5" id="KW-0572">Peptidoglycan-anchor</keyword>
<dbReference type="NCBIfam" id="TIGR01167">
    <property type="entry name" value="LPXTG_anchor"/>
    <property type="match status" value="1"/>
</dbReference>
<evidence type="ECO:0000256" key="4">
    <source>
        <dbReference type="ARBA" id="ARBA00022729"/>
    </source>
</evidence>
<evidence type="ECO:0000256" key="6">
    <source>
        <dbReference type="SAM" id="MobiDB-lite"/>
    </source>
</evidence>
<dbReference type="SUPFAM" id="SSF49363">
    <property type="entry name" value="Purple acid phosphatase, N-terminal domain"/>
    <property type="match status" value="1"/>
</dbReference>
<dbReference type="Pfam" id="PF16656">
    <property type="entry name" value="Pur_ac_phosph_N"/>
    <property type="match status" value="1"/>
</dbReference>
<dbReference type="PROSITE" id="PS50847">
    <property type="entry name" value="GRAM_POS_ANCHORING"/>
    <property type="match status" value="1"/>
</dbReference>
<organism evidence="9 10">
    <name type="scientific">Aquibacillus koreensis</name>
    <dbReference type="NCBI Taxonomy" id="279446"/>
    <lineage>
        <taxon>Bacteria</taxon>
        <taxon>Bacillati</taxon>
        <taxon>Bacillota</taxon>
        <taxon>Bacilli</taxon>
        <taxon>Bacillales</taxon>
        <taxon>Bacillaceae</taxon>
        <taxon>Aquibacillus</taxon>
    </lineage>
</organism>
<dbReference type="AlphaFoldDB" id="A0A9X3WMG3"/>
<proteinExistence type="predicted"/>
<feature type="compositionally biased region" description="Basic and acidic residues" evidence="6">
    <location>
        <begin position="1164"/>
        <end position="1179"/>
    </location>
</feature>
<feature type="transmembrane region" description="Helical" evidence="7">
    <location>
        <begin position="1190"/>
        <end position="1210"/>
    </location>
</feature>
<keyword evidence="3" id="KW-0964">Secreted</keyword>
<keyword evidence="4" id="KW-0732">Signal</keyword>
<keyword evidence="2" id="KW-0134">Cell wall</keyword>
<dbReference type="InterPro" id="IPR004843">
    <property type="entry name" value="Calcineurin-like_PHP"/>
</dbReference>
<keyword evidence="10" id="KW-1185">Reference proteome</keyword>
<feature type="domain" description="Gram-positive cocci surface proteins LPxTG" evidence="8">
    <location>
        <begin position="1183"/>
        <end position="1215"/>
    </location>
</feature>
<dbReference type="RefSeq" id="WP_259870560.1">
    <property type="nucleotide sequence ID" value="NZ_JAMQJZ010000003.1"/>
</dbReference>
<dbReference type="InterPro" id="IPR019931">
    <property type="entry name" value="LPXTG_anchor"/>
</dbReference>
<evidence type="ECO:0000256" key="5">
    <source>
        <dbReference type="ARBA" id="ARBA00023088"/>
    </source>
</evidence>
<keyword evidence="7" id="KW-0812">Transmembrane</keyword>
<comment type="subcellular location">
    <subcellularLocation>
        <location evidence="1">Secreted</location>
        <location evidence="1">Cell wall</location>
        <topology evidence="1">Peptidoglycan-anchor</topology>
    </subcellularLocation>
</comment>
<feature type="transmembrane region" description="Helical" evidence="7">
    <location>
        <begin position="12"/>
        <end position="34"/>
    </location>
</feature>
<dbReference type="Pfam" id="PF00746">
    <property type="entry name" value="Gram_pos_anchor"/>
    <property type="match status" value="1"/>
</dbReference>
<dbReference type="PANTHER" id="PTHR45867">
    <property type="entry name" value="PURPLE ACID PHOSPHATASE"/>
    <property type="match status" value="1"/>
</dbReference>
<dbReference type="SUPFAM" id="SSF56300">
    <property type="entry name" value="Metallo-dependent phosphatases"/>
    <property type="match status" value="1"/>
</dbReference>
<evidence type="ECO:0000313" key="10">
    <source>
        <dbReference type="Proteomes" id="UP001145072"/>
    </source>
</evidence>
<evidence type="ECO:0000256" key="2">
    <source>
        <dbReference type="ARBA" id="ARBA00022512"/>
    </source>
</evidence>
<evidence type="ECO:0000256" key="7">
    <source>
        <dbReference type="SAM" id="Phobius"/>
    </source>
</evidence>
<evidence type="ECO:0000313" key="9">
    <source>
        <dbReference type="EMBL" id="MDC3419971.1"/>
    </source>
</evidence>
<reference evidence="9" key="1">
    <citation type="submission" date="2022-06" db="EMBL/GenBank/DDBJ databases">
        <title>Aquibacillus sp. a new bacterium isolated from soil saline samples.</title>
        <authorList>
            <person name="Galisteo C."/>
            <person name="De La Haba R."/>
            <person name="Sanchez-Porro C."/>
            <person name="Ventosa A."/>
        </authorList>
    </citation>
    <scope>NUCLEOTIDE SEQUENCE</scope>
    <source>
        <strain evidence="9">JCM 12387</strain>
    </source>
</reference>
<dbReference type="Pfam" id="PF00149">
    <property type="entry name" value="Metallophos"/>
    <property type="match status" value="1"/>
</dbReference>
<gene>
    <name evidence="9" type="ORF">NC661_06255</name>
</gene>
<dbReference type="EMBL" id="JAMQJZ010000003">
    <property type="protein sequence ID" value="MDC3419971.1"/>
    <property type="molecule type" value="Genomic_DNA"/>
</dbReference>
<dbReference type="Gene3D" id="3.60.21.10">
    <property type="match status" value="1"/>
</dbReference>
<dbReference type="Proteomes" id="UP001145072">
    <property type="component" value="Unassembled WGS sequence"/>
</dbReference>
<feature type="compositionally biased region" description="Acidic residues" evidence="6">
    <location>
        <begin position="1103"/>
        <end position="1116"/>
    </location>
</feature>
<evidence type="ECO:0000256" key="1">
    <source>
        <dbReference type="ARBA" id="ARBA00004168"/>
    </source>
</evidence>
<dbReference type="PANTHER" id="PTHR45867:SF3">
    <property type="entry name" value="ACID PHOSPHATASE TYPE 7"/>
    <property type="match status" value="1"/>
</dbReference>
<evidence type="ECO:0000256" key="3">
    <source>
        <dbReference type="ARBA" id="ARBA00022525"/>
    </source>
</evidence>
<evidence type="ECO:0000259" key="8">
    <source>
        <dbReference type="PROSITE" id="PS50847"/>
    </source>
</evidence>